<dbReference type="AlphaFoldDB" id="B8KTB7"/>
<protein>
    <submittedName>
        <fullName evidence="3">Short-chain dehydrogenase family protein</fullName>
    </submittedName>
</protein>
<dbReference type="PANTHER" id="PTHR34075">
    <property type="entry name" value="BLR3430 PROTEIN"/>
    <property type="match status" value="1"/>
</dbReference>
<dbReference type="eggNOG" id="COG1545">
    <property type="taxonomic scope" value="Bacteria"/>
</dbReference>
<proteinExistence type="predicted"/>
<name>B8KTB7_9GAMM</name>
<dbReference type="InterPro" id="IPR012340">
    <property type="entry name" value="NA-bd_OB-fold"/>
</dbReference>
<organism evidence="3 4">
    <name type="scientific">Luminiphilus syltensis NOR5-1B</name>
    <dbReference type="NCBI Taxonomy" id="565045"/>
    <lineage>
        <taxon>Bacteria</taxon>
        <taxon>Pseudomonadati</taxon>
        <taxon>Pseudomonadota</taxon>
        <taxon>Gammaproteobacteria</taxon>
        <taxon>Cellvibrionales</taxon>
        <taxon>Halieaceae</taxon>
        <taxon>Luminiphilus</taxon>
    </lineage>
</organism>
<dbReference type="PANTHER" id="PTHR34075:SF5">
    <property type="entry name" value="BLR3430 PROTEIN"/>
    <property type="match status" value="1"/>
</dbReference>
<dbReference type="EMBL" id="DS999411">
    <property type="protein sequence ID" value="EED36395.1"/>
    <property type="molecule type" value="Genomic_DNA"/>
</dbReference>
<sequence length="181" mass="19939">MTIAEKMRQRLRLNRPSLRARARPPKQRTPLGQNFSAANLPVALSMPVCDTCGHVQYPPTELCGECLADTLVFRETDTQGTLLAKTELHHSVWEFFKRRMSKAPWPMGSVKLDAGPVVLAHLADNTLAPGQSVQVFSHTDASRSSVLIACDVSQPVGRREVRRALTEATGLTQIAVREKGI</sequence>
<dbReference type="STRING" id="565045.NOR51B_2346"/>
<reference evidence="4" key="1">
    <citation type="journal article" date="2013" name="BMC Microbiol.">
        <title>Taxonomy and evolution of bacteriochlorophyll a-containing members of the OM60/NOR5 clade of marine gammaproteobacteria: description of Luminiphilus syltensis gen. nov., sp. nov., reclassification of Haliea rubra as Pseudohaliea rubra gen. nov., comb. nov., and emendation of Chromatocurvus halotolerans.</title>
        <authorList>
            <person name="Spring S."/>
            <person name="Riedel T."/>
            <person name="Sproer C."/>
            <person name="Yan S."/>
            <person name="Harder J."/>
            <person name="Fuchs B.M."/>
        </authorList>
    </citation>
    <scope>NUCLEOTIDE SEQUENCE [LARGE SCALE GENOMIC DNA]</scope>
    <source>
        <strain evidence="4">NOR51-B</strain>
    </source>
</reference>
<evidence type="ECO:0000313" key="4">
    <source>
        <dbReference type="Proteomes" id="UP000004699"/>
    </source>
</evidence>
<accession>B8KTB7</accession>
<dbReference type="SUPFAM" id="SSF50249">
    <property type="entry name" value="Nucleic acid-binding proteins"/>
    <property type="match status" value="1"/>
</dbReference>
<gene>
    <name evidence="3" type="ORF">NOR51B_2346</name>
</gene>
<evidence type="ECO:0000313" key="3">
    <source>
        <dbReference type="EMBL" id="EED36395.1"/>
    </source>
</evidence>
<dbReference type="Proteomes" id="UP000004699">
    <property type="component" value="Unassembled WGS sequence"/>
</dbReference>
<dbReference type="InterPro" id="IPR052513">
    <property type="entry name" value="Thioester_dehydratase-like"/>
</dbReference>
<dbReference type="OrthoDB" id="8662855at2"/>
<feature type="domain" description="ChsH2 rubredoxin-like zinc ribbon" evidence="2">
    <location>
        <begin position="47"/>
        <end position="71"/>
    </location>
</feature>
<feature type="compositionally biased region" description="Basic residues" evidence="1">
    <location>
        <begin position="13"/>
        <end position="26"/>
    </location>
</feature>
<dbReference type="InterPro" id="IPR022002">
    <property type="entry name" value="ChsH2_Znr"/>
</dbReference>
<evidence type="ECO:0000259" key="2">
    <source>
        <dbReference type="Pfam" id="PF12172"/>
    </source>
</evidence>
<dbReference type="Pfam" id="PF12172">
    <property type="entry name" value="zf-ChsH2"/>
    <property type="match status" value="1"/>
</dbReference>
<dbReference type="HOGENOM" id="CLU_1487324_0_0_6"/>
<evidence type="ECO:0000256" key="1">
    <source>
        <dbReference type="SAM" id="MobiDB-lite"/>
    </source>
</evidence>
<feature type="region of interest" description="Disordered" evidence="1">
    <location>
        <begin position="13"/>
        <end position="33"/>
    </location>
</feature>
<keyword evidence="4" id="KW-1185">Reference proteome</keyword>
<dbReference type="RefSeq" id="WP_009021139.1">
    <property type="nucleotide sequence ID" value="NZ_DS999411.1"/>
</dbReference>